<proteinExistence type="predicted"/>
<dbReference type="PANTHER" id="PTHR42912">
    <property type="entry name" value="METHYLTRANSFERASE"/>
    <property type="match status" value="1"/>
</dbReference>
<reference evidence="2" key="1">
    <citation type="submission" date="2020-07" db="EMBL/GenBank/DDBJ databases">
        <title>Huge and variable diversity of episymbiotic CPR bacteria and DPANN archaea in groundwater ecosystems.</title>
        <authorList>
            <person name="He C.Y."/>
            <person name="Keren R."/>
            <person name="Whittaker M."/>
            <person name="Farag I.F."/>
            <person name="Doudna J."/>
            <person name="Cate J.H.D."/>
            <person name="Banfield J.F."/>
        </authorList>
    </citation>
    <scope>NUCLEOTIDE SEQUENCE</scope>
    <source>
        <strain evidence="2">NC_groundwater_763_Ag_S-0.2um_68_21</strain>
    </source>
</reference>
<sequence length="261" mass="28357">MADMFSKSEAYESLMGRWSDRLAPVFMEFAGVRDGGRVLDVGCGTGALCRAVLDAAPLSEVVGVDPSEPFIAYARERCADPRAAFDVGDALNLPYPDASFDQTLSLLVFQFIPEGEQAAEEMHRVTRPGGTVAACTWDGEGGFELTSAFWDEAGKLDPALKKRGDSRLFRRGQFSRLWDAAGLQDVEETGLGIQMDFASFDDYWLPFLQGATPMGAYVKALVPEGREALREALWKRFLPGGEDGPFALGGRAWAARGKVPG</sequence>
<evidence type="ECO:0000313" key="2">
    <source>
        <dbReference type="EMBL" id="MBI3126179.1"/>
    </source>
</evidence>
<comment type="caution">
    <text evidence="2">The sequence shown here is derived from an EMBL/GenBank/DDBJ whole genome shotgun (WGS) entry which is preliminary data.</text>
</comment>
<dbReference type="InterPro" id="IPR013216">
    <property type="entry name" value="Methyltransf_11"/>
</dbReference>
<dbReference type="PANTHER" id="PTHR42912:SF93">
    <property type="entry name" value="N6-ADENOSINE-METHYLTRANSFERASE TMT1A"/>
    <property type="match status" value="1"/>
</dbReference>
<dbReference type="GO" id="GO:0008757">
    <property type="term" value="F:S-adenosylmethionine-dependent methyltransferase activity"/>
    <property type="evidence" value="ECO:0007669"/>
    <property type="project" value="InterPro"/>
</dbReference>
<organism evidence="2 3">
    <name type="scientific">Tectimicrobiota bacterium</name>
    <dbReference type="NCBI Taxonomy" id="2528274"/>
    <lineage>
        <taxon>Bacteria</taxon>
        <taxon>Pseudomonadati</taxon>
        <taxon>Nitrospinota/Tectimicrobiota group</taxon>
        <taxon>Candidatus Tectimicrobiota</taxon>
    </lineage>
</organism>
<dbReference type="SUPFAM" id="SSF53335">
    <property type="entry name" value="S-adenosyl-L-methionine-dependent methyltransferases"/>
    <property type="match status" value="1"/>
</dbReference>
<dbReference type="Gene3D" id="3.40.50.150">
    <property type="entry name" value="Vaccinia Virus protein VP39"/>
    <property type="match status" value="1"/>
</dbReference>
<keyword evidence="2" id="KW-0808">Transferase</keyword>
<protein>
    <submittedName>
        <fullName evidence="2">Methyltransferase domain-containing protein</fullName>
    </submittedName>
</protein>
<dbReference type="CDD" id="cd02440">
    <property type="entry name" value="AdoMet_MTases"/>
    <property type="match status" value="1"/>
</dbReference>
<dbReference type="EMBL" id="JACPUR010000001">
    <property type="protein sequence ID" value="MBI3126179.1"/>
    <property type="molecule type" value="Genomic_DNA"/>
</dbReference>
<evidence type="ECO:0000259" key="1">
    <source>
        <dbReference type="Pfam" id="PF08241"/>
    </source>
</evidence>
<keyword evidence="2" id="KW-0489">Methyltransferase</keyword>
<gene>
    <name evidence="2" type="ORF">HYZ11_01070</name>
</gene>
<dbReference type="Pfam" id="PF08241">
    <property type="entry name" value="Methyltransf_11"/>
    <property type="match status" value="1"/>
</dbReference>
<dbReference type="InterPro" id="IPR050508">
    <property type="entry name" value="Methyltransf_Superfamily"/>
</dbReference>
<dbReference type="AlphaFoldDB" id="A0A932HV07"/>
<dbReference type="Proteomes" id="UP000782312">
    <property type="component" value="Unassembled WGS sequence"/>
</dbReference>
<dbReference type="InterPro" id="IPR029063">
    <property type="entry name" value="SAM-dependent_MTases_sf"/>
</dbReference>
<dbReference type="GO" id="GO:0032259">
    <property type="term" value="P:methylation"/>
    <property type="evidence" value="ECO:0007669"/>
    <property type="project" value="UniProtKB-KW"/>
</dbReference>
<feature type="domain" description="Methyltransferase type 11" evidence="1">
    <location>
        <begin position="39"/>
        <end position="133"/>
    </location>
</feature>
<evidence type="ECO:0000313" key="3">
    <source>
        <dbReference type="Proteomes" id="UP000782312"/>
    </source>
</evidence>
<accession>A0A932HV07</accession>
<name>A0A932HV07_UNCTE</name>